<sequence length="38" mass="4165">MQTVLGVFHVSGIMELAGHLRSFEFLVNVQYISLSIAG</sequence>
<dbReference type="EMBL" id="GBXM01100523">
    <property type="protein sequence ID" value="JAH08054.1"/>
    <property type="molecule type" value="Transcribed_RNA"/>
</dbReference>
<organism evidence="1">
    <name type="scientific">Anguilla anguilla</name>
    <name type="common">European freshwater eel</name>
    <name type="synonym">Muraena anguilla</name>
    <dbReference type="NCBI Taxonomy" id="7936"/>
    <lineage>
        <taxon>Eukaryota</taxon>
        <taxon>Metazoa</taxon>
        <taxon>Chordata</taxon>
        <taxon>Craniata</taxon>
        <taxon>Vertebrata</taxon>
        <taxon>Euteleostomi</taxon>
        <taxon>Actinopterygii</taxon>
        <taxon>Neopterygii</taxon>
        <taxon>Teleostei</taxon>
        <taxon>Anguilliformes</taxon>
        <taxon>Anguillidae</taxon>
        <taxon>Anguilla</taxon>
    </lineage>
</organism>
<name>A0A0E9PU80_ANGAN</name>
<accession>A0A0E9PU80</accession>
<reference evidence="1" key="2">
    <citation type="journal article" date="2015" name="Fish Shellfish Immunol.">
        <title>Early steps in the European eel (Anguilla anguilla)-Vibrio vulnificus interaction in the gills: Role of the RtxA13 toxin.</title>
        <authorList>
            <person name="Callol A."/>
            <person name="Pajuelo D."/>
            <person name="Ebbesson L."/>
            <person name="Teles M."/>
            <person name="MacKenzie S."/>
            <person name="Amaro C."/>
        </authorList>
    </citation>
    <scope>NUCLEOTIDE SEQUENCE</scope>
</reference>
<evidence type="ECO:0000313" key="1">
    <source>
        <dbReference type="EMBL" id="JAH08054.1"/>
    </source>
</evidence>
<proteinExistence type="predicted"/>
<reference evidence="1" key="1">
    <citation type="submission" date="2014-11" db="EMBL/GenBank/DDBJ databases">
        <authorList>
            <person name="Amaro Gonzalez C."/>
        </authorList>
    </citation>
    <scope>NUCLEOTIDE SEQUENCE</scope>
</reference>
<dbReference type="AlphaFoldDB" id="A0A0E9PU80"/>
<protein>
    <submittedName>
        <fullName evidence="1">Uncharacterized protein</fullName>
    </submittedName>
</protein>